<proteinExistence type="predicted"/>
<dbReference type="InterPro" id="IPR033140">
    <property type="entry name" value="Lipase_GDXG_put_SER_AS"/>
</dbReference>
<evidence type="ECO:0000313" key="4">
    <source>
        <dbReference type="RefSeq" id="XP_010916645.1"/>
    </source>
</evidence>
<gene>
    <name evidence="4" type="primary">LOC105041381</name>
</gene>
<dbReference type="GeneID" id="105041381"/>
<reference evidence="4" key="1">
    <citation type="submission" date="2025-08" db="UniProtKB">
        <authorList>
            <consortium name="RefSeq"/>
        </authorList>
    </citation>
    <scope>IDENTIFICATION</scope>
</reference>
<dbReference type="Proteomes" id="UP000504607">
    <property type="component" value="Chromosome 3"/>
</dbReference>
<dbReference type="PANTHER" id="PTHR23024">
    <property type="entry name" value="ARYLACETAMIDE DEACETYLASE"/>
    <property type="match status" value="1"/>
</dbReference>
<dbReference type="PROSITE" id="PS01174">
    <property type="entry name" value="LIPASE_GDXG_SER"/>
    <property type="match status" value="1"/>
</dbReference>
<dbReference type="InterPro" id="IPR013094">
    <property type="entry name" value="AB_hydrolase_3"/>
</dbReference>
<dbReference type="GO" id="GO:0016787">
    <property type="term" value="F:hydrolase activity"/>
    <property type="evidence" value="ECO:0007669"/>
    <property type="project" value="InterPro"/>
</dbReference>
<dbReference type="KEGG" id="egu:105041381"/>
<dbReference type="RefSeq" id="XP_010916645.1">
    <property type="nucleotide sequence ID" value="XM_010918343.3"/>
</dbReference>
<dbReference type="AlphaFoldDB" id="A0A6I9R251"/>
<dbReference type="SUPFAM" id="SSF53474">
    <property type="entry name" value="alpha/beta-Hydrolases"/>
    <property type="match status" value="1"/>
</dbReference>
<feature type="domain" description="Alpha/beta hydrolase fold-3" evidence="2">
    <location>
        <begin position="77"/>
        <end position="295"/>
    </location>
</feature>
<dbReference type="InParanoid" id="A0A6I9R251"/>
<evidence type="ECO:0000259" key="2">
    <source>
        <dbReference type="Pfam" id="PF07859"/>
    </source>
</evidence>
<organism evidence="3 4">
    <name type="scientific">Elaeis guineensis var. tenera</name>
    <name type="common">Oil palm</name>
    <dbReference type="NCBI Taxonomy" id="51953"/>
    <lineage>
        <taxon>Eukaryota</taxon>
        <taxon>Viridiplantae</taxon>
        <taxon>Streptophyta</taxon>
        <taxon>Embryophyta</taxon>
        <taxon>Tracheophyta</taxon>
        <taxon>Spermatophyta</taxon>
        <taxon>Magnoliopsida</taxon>
        <taxon>Liliopsida</taxon>
        <taxon>Arecaceae</taxon>
        <taxon>Arecoideae</taxon>
        <taxon>Cocoseae</taxon>
        <taxon>Elaeidinae</taxon>
        <taxon>Elaeis</taxon>
    </lineage>
</organism>
<dbReference type="OrthoDB" id="408631at2759"/>
<evidence type="ECO:0000313" key="3">
    <source>
        <dbReference type="Proteomes" id="UP000504607"/>
    </source>
</evidence>
<evidence type="ECO:0000256" key="1">
    <source>
        <dbReference type="PROSITE-ProRule" id="PRU10038"/>
    </source>
</evidence>
<sequence length="333" mass="36405">MDPSKEIAVDLLPLLRTYKDGRIERLYGSNDFVPPSLDTATGVTSKDVLIDPHTNLSARLFLPDLTSLGPSQKLPVLIYYHGGGFCVQSPFSPLYHNFVNSVVVEAKVIAVSVNYRLAPEHPLPAAYEDAARALQWVAAHAEGPGPEPWLAQRGEISRVFLAGDSAGANIAHNMAMRAKARIEGLVLIHPHFWGSERLGCEKDRADKPFLEAEVVDRLWPFAWGSAVESDDPQVNPMAEGAPSLAGLGCGRVLVAVAERDVLRDRGRAYCKALRGSGWSGVVELLETEGEDHVFHLLNPCCDKAVEMMARLAGFLREWRVDDGTKMSITNGSR</sequence>
<dbReference type="InterPro" id="IPR050466">
    <property type="entry name" value="Carboxylest/Gibb_receptor"/>
</dbReference>
<accession>A0A6I9R251</accession>
<dbReference type="Gene3D" id="3.40.50.1820">
    <property type="entry name" value="alpha/beta hydrolase"/>
    <property type="match status" value="1"/>
</dbReference>
<dbReference type="InterPro" id="IPR029058">
    <property type="entry name" value="AB_hydrolase_fold"/>
</dbReference>
<name>A0A6I9R251_ELAGV</name>
<feature type="active site" evidence="1">
    <location>
        <position position="165"/>
    </location>
</feature>
<protein>
    <submittedName>
        <fullName evidence="4">Probable carboxylesterase 2</fullName>
    </submittedName>
</protein>
<dbReference type="PANTHER" id="PTHR23024:SF589">
    <property type="entry name" value="CARBOXYLESTERASE 17-RELATED"/>
    <property type="match status" value="1"/>
</dbReference>
<dbReference type="Pfam" id="PF07859">
    <property type="entry name" value="Abhydrolase_3"/>
    <property type="match status" value="1"/>
</dbReference>
<keyword evidence="3" id="KW-1185">Reference proteome</keyword>